<dbReference type="GO" id="GO:0000976">
    <property type="term" value="F:transcription cis-regulatory region binding"/>
    <property type="evidence" value="ECO:0007669"/>
    <property type="project" value="TreeGrafter"/>
</dbReference>
<evidence type="ECO:0000256" key="4">
    <source>
        <dbReference type="ARBA" id="ARBA00023163"/>
    </source>
</evidence>
<evidence type="ECO:0000256" key="5">
    <source>
        <dbReference type="PROSITE-ProRule" id="PRU00335"/>
    </source>
</evidence>
<dbReference type="AlphaFoldDB" id="A0A8J4ENQ1"/>
<proteinExistence type="predicted"/>
<dbReference type="InterPro" id="IPR039538">
    <property type="entry name" value="BetI_C"/>
</dbReference>
<dbReference type="PROSITE" id="PS01081">
    <property type="entry name" value="HTH_TETR_1"/>
    <property type="match status" value="1"/>
</dbReference>
<dbReference type="InterPro" id="IPR036271">
    <property type="entry name" value="Tet_transcr_reg_TetR-rel_C_sf"/>
</dbReference>
<evidence type="ECO:0000313" key="8">
    <source>
        <dbReference type="Proteomes" id="UP000614996"/>
    </source>
</evidence>
<keyword evidence="4" id="KW-0804">Transcription</keyword>
<keyword evidence="3 5" id="KW-0238">DNA-binding</keyword>
<keyword evidence="8" id="KW-1185">Reference proteome</keyword>
<reference evidence="8" key="1">
    <citation type="journal article" date="2021" name="Int. J. Syst. Evol. Microbiol.">
        <title>Actinocatenispora comari sp. nov., an endophytic actinomycete isolated from aerial parts of Comarum salesowianum.</title>
        <authorList>
            <person name="Oyunbileg N."/>
            <person name="Iizaka Y."/>
            <person name="Hamada M."/>
            <person name="Davaapurev B.O."/>
            <person name="Fukumoto A."/>
            <person name="Tsetseg B."/>
            <person name="Kato F."/>
            <person name="Tamura T."/>
            <person name="Batkhuu J."/>
            <person name="Anzai Y."/>
        </authorList>
    </citation>
    <scope>NUCLEOTIDE SEQUENCE [LARGE SCALE GENOMIC DNA]</scope>
    <source>
        <strain evidence="8">NUM-2625</strain>
    </source>
</reference>
<dbReference type="Proteomes" id="UP000614996">
    <property type="component" value="Unassembled WGS sequence"/>
</dbReference>
<evidence type="ECO:0000256" key="1">
    <source>
        <dbReference type="ARBA" id="ARBA00022491"/>
    </source>
</evidence>
<comment type="caution">
    <text evidence="7">The sequence shown here is derived from an EMBL/GenBank/DDBJ whole genome shotgun (WGS) entry which is preliminary data.</text>
</comment>
<dbReference type="SUPFAM" id="SSF48498">
    <property type="entry name" value="Tetracyclin repressor-like, C-terminal domain"/>
    <property type="match status" value="1"/>
</dbReference>
<evidence type="ECO:0000256" key="2">
    <source>
        <dbReference type="ARBA" id="ARBA00023015"/>
    </source>
</evidence>
<organism evidence="7 8">
    <name type="scientific">Actinocatenispora comari</name>
    <dbReference type="NCBI Taxonomy" id="2807577"/>
    <lineage>
        <taxon>Bacteria</taxon>
        <taxon>Bacillati</taxon>
        <taxon>Actinomycetota</taxon>
        <taxon>Actinomycetes</taxon>
        <taxon>Micromonosporales</taxon>
        <taxon>Micromonosporaceae</taxon>
        <taxon>Actinocatenispora</taxon>
    </lineage>
</organism>
<keyword evidence="2" id="KW-0805">Transcription regulation</keyword>
<evidence type="ECO:0000259" key="6">
    <source>
        <dbReference type="PROSITE" id="PS50977"/>
    </source>
</evidence>
<protein>
    <submittedName>
        <fullName evidence="7">HTH-type transcriptional regulator PksA</fullName>
    </submittedName>
</protein>
<dbReference type="EMBL" id="BOPO01000149">
    <property type="protein sequence ID" value="GIL31717.1"/>
    <property type="molecule type" value="Genomic_DNA"/>
</dbReference>
<dbReference type="PANTHER" id="PTHR30055:SF226">
    <property type="entry name" value="HTH-TYPE TRANSCRIPTIONAL REGULATOR PKSA"/>
    <property type="match status" value="1"/>
</dbReference>
<dbReference type="Gene3D" id="1.10.357.10">
    <property type="entry name" value="Tetracycline Repressor, domain 2"/>
    <property type="match status" value="1"/>
</dbReference>
<gene>
    <name evidence="7" type="primary">pksA_1</name>
    <name evidence="7" type="ORF">NUM_69710</name>
</gene>
<dbReference type="Pfam" id="PF13977">
    <property type="entry name" value="TetR_C_6"/>
    <property type="match status" value="1"/>
</dbReference>
<dbReference type="InterPro" id="IPR050109">
    <property type="entry name" value="HTH-type_TetR-like_transc_reg"/>
</dbReference>
<keyword evidence="1" id="KW-0678">Repressor</keyword>
<dbReference type="InterPro" id="IPR023772">
    <property type="entry name" value="DNA-bd_HTH_TetR-type_CS"/>
</dbReference>
<dbReference type="GO" id="GO:0003700">
    <property type="term" value="F:DNA-binding transcription factor activity"/>
    <property type="evidence" value="ECO:0007669"/>
    <property type="project" value="TreeGrafter"/>
</dbReference>
<feature type="DNA-binding region" description="H-T-H motif" evidence="5">
    <location>
        <begin position="31"/>
        <end position="50"/>
    </location>
</feature>
<name>A0A8J4ENQ1_9ACTN</name>
<dbReference type="RefSeq" id="WP_207129276.1">
    <property type="nucleotide sequence ID" value="NZ_BOPO01000149.1"/>
</dbReference>
<dbReference type="Pfam" id="PF00440">
    <property type="entry name" value="TetR_N"/>
    <property type="match status" value="1"/>
</dbReference>
<dbReference type="InterPro" id="IPR009057">
    <property type="entry name" value="Homeodomain-like_sf"/>
</dbReference>
<sequence>MPRKVDAEARRRDVVAALFRVAERDGLARVSLRTVADEAGLNLGSLRHYFASQQELMRFAMQAMVDRVGDRLQARVDRIRALGDLPAADRVEQATDLLAELLPLDDERRAELTVFLDFTAHARTHPELRDLAVRAATGSRSLARRVVARLAGDSTPADEIELQTERLVSLVDGLGVNATLYPEVLTAPRAREVLHAHLTALAR</sequence>
<dbReference type="SUPFAM" id="SSF46689">
    <property type="entry name" value="Homeodomain-like"/>
    <property type="match status" value="1"/>
</dbReference>
<evidence type="ECO:0000313" key="7">
    <source>
        <dbReference type="EMBL" id="GIL31717.1"/>
    </source>
</evidence>
<feature type="domain" description="HTH tetR-type" evidence="6">
    <location>
        <begin position="8"/>
        <end position="68"/>
    </location>
</feature>
<dbReference type="PROSITE" id="PS50977">
    <property type="entry name" value="HTH_TETR_2"/>
    <property type="match status" value="1"/>
</dbReference>
<dbReference type="PANTHER" id="PTHR30055">
    <property type="entry name" value="HTH-TYPE TRANSCRIPTIONAL REGULATOR RUTR"/>
    <property type="match status" value="1"/>
</dbReference>
<evidence type="ECO:0000256" key="3">
    <source>
        <dbReference type="ARBA" id="ARBA00023125"/>
    </source>
</evidence>
<dbReference type="InterPro" id="IPR001647">
    <property type="entry name" value="HTH_TetR"/>
</dbReference>
<accession>A0A8J4ENQ1</accession>